<dbReference type="GO" id="GO:0005576">
    <property type="term" value="C:extracellular region"/>
    <property type="evidence" value="ECO:0007669"/>
    <property type="project" value="UniProtKB-SubCell"/>
</dbReference>
<dbReference type="GO" id="GO:0060320">
    <property type="term" value="P:rejection of self pollen"/>
    <property type="evidence" value="ECO:0007669"/>
    <property type="project" value="UniProtKB-KW"/>
</dbReference>
<keyword evidence="8" id="KW-1185">Reference proteome</keyword>
<keyword evidence="3 6" id="KW-0713">Self-incompatibility</keyword>
<dbReference type="InterPro" id="IPR010264">
    <property type="entry name" value="Self-incomp_S1"/>
</dbReference>
<evidence type="ECO:0000256" key="6">
    <source>
        <dbReference type="RuleBase" id="RU367044"/>
    </source>
</evidence>
<dbReference type="Pfam" id="PF05938">
    <property type="entry name" value="Self-incomp_S1"/>
    <property type="match status" value="1"/>
</dbReference>
<evidence type="ECO:0000256" key="3">
    <source>
        <dbReference type="ARBA" id="ARBA00022471"/>
    </source>
</evidence>
<keyword evidence="4 6" id="KW-0964">Secreted</keyword>
<evidence type="ECO:0000313" key="7">
    <source>
        <dbReference type="EMBL" id="GMI80356.1"/>
    </source>
</evidence>
<dbReference type="OrthoDB" id="1900999at2759"/>
<comment type="subcellular location">
    <subcellularLocation>
        <location evidence="1 6">Secreted</location>
    </subcellularLocation>
</comment>
<proteinExistence type="inferred from homology"/>
<evidence type="ECO:0000256" key="5">
    <source>
        <dbReference type="ARBA" id="ARBA00022729"/>
    </source>
</evidence>
<gene>
    <name evidence="7" type="ORF">HRI_001704900</name>
</gene>
<reference evidence="7" key="1">
    <citation type="submission" date="2023-05" db="EMBL/GenBank/DDBJ databases">
        <title>Genome and transcriptome analyses reveal genes involved in the formation of fine ridges on petal epidermal cells in Hibiscus trionum.</title>
        <authorList>
            <person name="Koshimizu S."/>
            <person name="Masuda S."/>
            <person name="Ishii T."/>
            <person name="Shirasu K."/>
            <person name="Hoshino A."/>
            <person name="Arita M."/>
        </authorList>
    </citation>
    <scope>NUCLEOTIDE SEQUENCE</scope>
    <source>
        <strain evidence="7">Hamamatsu line</strain>
    </source>
</reference>
<keyword evidence="5 6" id="KW-0732">Signal</keyword>
<name>A0A9W7HN50_HIBTR</name>
<dbReference type="Proteomes" id="UP001165190">
    <property type="component" value="Unassembled WGS sequence"/>
</dbReference>
<sequence>MKSSPITRLLSLTLLLVSTEAILVPHKVHIIVYNDLGPRKTLTIHCKSKNNSLGIRHVAYGHYYQFKFRPNFLRNTLFYCSMKWDRRVHRFDIYVQARDRAVCETCVWKVRPDGPCLFAYNRVCYSWNPA</sequence>
<accession>A0A9W7HN50</accession>
<evidence type="ECO:0000256" key="1">
    <source>
        <dbReference type="ARBA" id="ARBA00004613"/>
    </source>
</evidence>
<dbReference type="EMBL" id="BSYR01000017">
    <property type="protein sequence ID" value="GMI80356.1"/>
    <property type="molecule type" value="Genomic_DNA"/>
</dbReference>
<dbReference type="AlphaFoldDB" id="A0A9W7HN50"/>
<evidence type="ECO:0000313" key="8">
    <source>
        <dbReference type="Proteomes" id="UP001165190"/>
    </source>
</evidence>
<protein>
    <recommendedName>
        <fullName evidence="6">S-protein homolog</fullName>
    </recommendedName>
</protein>
<feature type="signal peptide" evidence="6">
    <location>
        <begin position="1"/>
        <end position="21"/>
    </location>
</feature>
<dbReference type="PANTHER" id="PTHR31232:SF152">
    <property type="entry name" value="S-PROTEIN HOMOLOG"/>
    <property type="match status" value="1"/>
</dbReference>
<organism evidence="7 8">
    <name type="scientific">Hibiscus trionum</name>
    <name type="common">Flower of an hour</name>
    <dbReference type="NCBI Taxonomy" id="183268"/>
    <lineage>
        <taxon>Eukaryota</taxon>
        <taxon>Viridiplantae</taxon>
        <taxon>Streptophyta</taxon>
        <taxon>Embryophyta</taxon>
        <taxon>Tracheophyta</taxon>
        <taxon>Spermatophyta</taxon>
        <taxon>Magnoliopsida</taxon>
        <taxon>eudicotyledons</taxon>
        <taxon>Gunneridae</taxon>
        <taxon>Pentapetalae</taxon>
        <taxon>rosids</taxon>
        <taxon>malvids</taxon>
        <taxon>Malvales</taxon>
        <taxon>Malvaceae</taxon>
        <taxon>Malvoideae</taxon>
        <taxon>Hibiscus</taxon>
    </lineage>
</organism>
<comment type="similarity">
    <text evidence="2 6">Belongs to the plant self-incompatibility (S1) protein family.</text>
</comment>
<feature type="chain" id="PRO_5041019902" description="S-protein homolog" evidence="6">
    <location>
        <begin position="22"/>
        <end position="130"/>
    </location>
</feature>
<evidence type="ECO:0000256" key="4">
    <source>
        <dbReference type="ARBA" id="ARBA00022525"/>
    </source>
</evidence>
<dbReference type="PANTHER" id="PTHR31232">
    <property type="match status" value="1"/>
</dbReference>
<comment type="caution">
    <text evidence="7">The sequence shown here is derived from an EMBL/GenBank/DDBJ whole genome shotgun (WGS) entry which is preliminary data.</text>
</comment>
<evidence type="ECO:0000256" key="2">
    <source>
        <dbReference type="ARBA" id="ARBA00005581"/>
    </source>
</evidence>